<dbReference type="SUPFAM" id="SSF49899">
    <property type="entry name" value="Concanavalin A-like lectins/glucanases"/>
    <property type="match status" value="1"/>
</dbReference>
<dbReference type="PANTHER" id="PTHR34002:SF9">
    <property type="entry name" value="XYLOGLUCAN-SPECIFIC ENDO-BETA-1,4-GLUCANASE A"/>
    <property type="match status" value="1"/>
</dbReference>
<dbReference type="PANTHER" id="PTHR34002">
    <property type="entry name" value="BLR1656 PROTEIN"/>
    <property type="match status" value="1"/>
</dbReference>
<name>A0A4Q8XPI1_RHILE</name>
<dbReference type="EMBL" id="SIPC01000007">
    <property type="protein sequence ID" value="TAX65367.1"/>
    <property type="molecule type" value="Genomic_DNA"/>
</dbReference>
<protein>
    <recommendedName>
        <fullName evidence="8">Glycosyl hydrolase</fullName>
    </recommendedName>
</protein>
<accession>A0A4Q8XPI1</accession>
<gene>
    <name evidence="5" type="ORF">ELI03_33230</name>
    <name evidence="4" type="ORF">ELI19_33660</name>
</gene>
<dbReference type="InterPro" id="IPR013319">
    <property type="entry name" value="GH11/12"/>
</dbReference>
<comment type="caution">
    <text evidence="5">The sequence shown here is derived from an EMBL/GenBank/DDBJ whole genome shotgun (WGS) entry which is preliminary data.</text>
</comment>
<proteinExistence type="inferred from homology"/>
<feature type="chain" id="PRO_5044399716" description="Glycosyl hydrolase" evidence="3">
    <location>
        <begin position="28"/>
        <end position="382"/>
    </location>
</feature>
<dbReference type="Proteomes" id="UP000293652">
    <property type="component" value="Unassembled WGS sequence"/>
</dbReference>
<dbReference type="Proteomes" id="UP000292036">
    <property type="component" value="Unassembled WGS sequence"/>
</dbReference>
<comment type="similarity">
    <text evidence="1 2">Belongs to the glycosyl hydrolase 12 (cellulase H) family.</text>
</comment>
<reference evidence="6 7" key="1">
    <citation type="submission" date="2019-02" db="EMBL/GenBank/DDBJ databases">
        <title>The genomic architecture of introgression among sibling species of bacteria.</title>
        <authorList>
            <person name="Cavassim M.I.A."/>
            <person name="Moeskjaer S."/>
            <person name="Moslemi C."/>
            <person name="Fields B."/>
            <person name="Bachmann A."/>
            <person name="Vilhjalmsson B."/>
            <person name="Schierup M.H."/>
            <person name="Young J.P.W."/>
            <person name="Andersen S.U."/>
        </authorList>
    </citation>
    <scope>NUCLEOTIDE SEQUENCE [LARGE SCALE GENOMIC DNA]</scope>
    <source>
        <strain evidence="5 7">SM145A</strain>
        <strain evidence="4 6">SM151B</strain>
    </source>
</reference>
<dbReference type="AlphaFoldDB" id="A0A4Q8XPI1"/>
<evidence type="ECO:0000313" key="6">
    <source>
        <dbReference type="Proteomes" id="UP000292036"/>
    </source>
</evidence>
<keyword evidence="2" id="KW-0326">Glycosidase</keyword>
<evidence type="ECO:0000256" key="2">
    <source>
        <dbReference type="RuleBase" id="RU361163"/>
    </source>
</evidence>
<keyword evidence="3" id="KW-0732">Signal</keyword>
<feature type="signal peptide" evidence="3">
    <location>
        <begin position="1"/>
        <end position="27"/>
    </location>
</feature>
<dbReference type="NCBIfam" id="NF004860">
    <property type="entry name" value="PRK06215.1"/>
    <property type="match status" value="1"/>
</dbReference>
<dbReference type="GO" id="GO:0008810">
    <property type="term" value="F:cellulase activity"/>
    <property type="evidence" value="ECO:0007669"/>
    <property type="project" value="InterPro"/>
</dbReference>
<dbReference type="Pfam" id="PF01670">
    <property type="entry name" value="Glyco_hydro_12"/>
    <property type="match status" value="1"/>
</dbReference>
<keyword evidence="2" id="KW-0624">Polysaccharide degradation</keyword>
<keyword evidence="2" id="KW-0119">Carbohydrate metabolism</keyword>
<evidence type="ECO:0000313" key="7">
    <source>
        <dbReference type="Proteomes" id="UP000293652"/>
    </source>
</evidence>
<dbReference type="EMBL" id="SIPS01000008">
    <property type="protein sequence ID" value="TAW13971.1"/>
    <property type="molecule type" value="Genomic_DNA"/>
</dbReference>
<organism evidence="5 7">
    <name type="scientific">Rhizobium leguminosarum</name>
    <dbReference type="NCBI Taxonomy" id="384"/>
    <lineage>
        <taxon>Bacteria</taxon>
        <taxon>Pseudomonadati</taxon>
        <taxon>Pseudomonadota</taxon>
        <taxon>Alphaproteobacteria</taxon>
        <taxon>Hyphomicrobiales</taxon>
        <taxon>Rhizobiaceae</taxon>
        <taxon>Rhizobium/Agrobacterium group</taxon>
        <taxon>Rhizobium</taxon>
    </lineage>
</organism>
<keyword evidence="2" id="KW-0378">Hydrolase</keyword>
<dbReference type="Gene3D" id="2.60.120.180">
    <property type="match status" value="1"/>
</dbReference>
<dbReference type="InterPro" id="IPR002594">
    <property type="entry name" value="GH12"/>
</dbReference>
<evidence type="ECO:0000313" key="4">
    <source>
        <dbReference type="EMBL" id="TAW13971.1"/>
    </source>
</evidence>
<sequence length="382" mass="40892">MGLHMSLVKRKIFSVGFLTLMACGASAADHADHSDPSVSSYEAPRTFSWAGAYAGLHGGVASPKFNPFNSDDAPAVGAQVGCNLRAGWGVVCAELEGSYTTNEVPVPDGKVETRFRGVHVTESELIVPNRINGAGSPALPGYMDAQDDKLEPRSSIAAPLPANAQVWSSSSPFEEFSYGGYSWNNDVWGTGAGPQTISVHAGKQWSVWSKQPNTNGIKSYPHQALNIGKPLSSINTLTSSFNQDVPAGGAWDTAYDIWDSSHQNEIMLWTNYTASPEGSGNVKPISYRYDRSGAAIPLYRNVNVGGATWNVFTGSNGHNVISLLCTSKSDSGTVDIKSILEWLKSKGYFGDMHVGSVQYGVEITSSPEGMNFNFNNWSVSST</sequence>
<evidence type="ECO:0000256" key="1">
    <source>
        <dbReference type="ARBA" id="ARBA00005519"/>
    </source>
</evidence>
<dbReference type="GO" id="GO:0000272">
    <property type="term" value="P:polysaccharide catabolic process"/>
    <property type="evidence" value="ECO:0007669"/>
    <property type="project" value="UniProtKB-KW"/>
</dbReference>
<evidence type="ECO:0008006" key="8">
    <source>
        <dbReference type="Google" id="ProtNLM"/>
    </source>
</evidence>
<evidence type="ECO:0000313" key="5">
    <source>
        <dbReference type="EMBL" id="TAX65367.1"/>
    </source>
</evidence>
<dbReference type="InterPro" id="IPR013320">
    <property type="entry name" value="ConA-like_dom_sf"/>
</dbReference>
<evidence type="ECO:0000256" key="3">
    <source>
        <dbReference type="SAM" id="SignalP"/>
    </source>
</evidence>